<dbReference type="Pfam" id="PF13657">
    <property type="entry name" value="Couple_hipA"/>
    <property type="match status" value="1"/>
</dbReference>
<sequence length="444" mass="48818">MRSTRRKPPLTVVLNGRPVGEVAMAASGAVAFRYDQAWLDWEYALPISLSLPLQAQAHIGAPVIAYLENLLPDNQNIRERVAARVGAGGTDAYHMLEKIGRDCVGALQFFVDYTGNETSPEITGEVLSDSQIAGMIKNLSTAPLGIRAEDDFRISIAGAQEKTALLKKDGKWLRPFGSTPTTHIVKTQLGQLPNGVNLSHSVENEFFCMQFCRAMGANMANVEIYDFDDTRALIVERFDRRWTNRGALIRLPQEDFCQALKYPPSQKYQTDGGPVIKSCAALLSGSNTPINDQLAFFQAQILFWILGATDGHAKNFSLFLQPGASFAMTPLYDILSAQQAVDEGQIRHHQFRLAMSVGANNHYRIDEIVPRHFLQSAKAAGLGVALVSDLLTRIFDDMPAAIDKTIAVLPDDFPSDLCDALVNGIKMRHRMLGLGLTRDAELEG</sequence>
<evidence type="ECO:0000259" key="4">
    <source>
        <dbReference type="Pfam" id="PF07804"/>
    </source>
</evidence>
<organism evidence="6 7">
    <name type="scientific">Thalassospira marina</name>
    <dbReference type="NCBI Taxonomy" id="2048283"/>
    <lineage>
        <taxon>Bacteria</taxon>
        <taxon>Pseudomonadati</taxon>
        <taxon>Pseudomonadota</taxon>
        <taxon>Alphaproteobacteria</taxon>
        <taxon>Rhodospirillales</taxon>
        <taxon>Thalassospiraceae</taxon>
        <taxon>Thalassospira</taxon>
    </lineage>
</organism>
<proteinExistence type="inferred from homology"/>
<dbReference type="GO" id="GO:0005829">
    <property type="term" value="C:cytosol"/>
    <property type="evidence" value="ECO:0007669"/>
    <property type="project" value="TreeGrafter"/>
</dbReference>
<comment type="caution">
    <text evidence="6">The sequence shown here is derived from an EMBL/GenBank/DDBJ whole genome shotgun (WGS) entry which is preliminary data.</text>
</comment>
<evidence type="ECO:0000259" key="5">
    <source>
        <dbReference type="Pfam" id="PF13657"/>
    </source>
</evidence>
<dbReference type="Proteomes" id="UP000233597">
    <property type="component" value="Unassembled WGS sequence"/>
</dbReference>
<protein>
    <submittedName>
        <fullName evidence="6">Toxin HipA</fullName>
    </submittedName>
</protein>
<feature type="domain" description="HipA-like C-terminal" evidence="4">
    <location>
        <begin position="154"/>
        <end position="400"/>
    </location>
</feature>
<evidence type="ECO:0000256" key="2">
    <source>
        <dbReference type="ARBA" id="ARBA00022679"/>
    </source>
</evidence>
<dbReference type="EMBL" id="NWTK01000001">
    <property type="protein sequence ID" value="PKR55781.1"/>
    <property type="molecule type" value="Genomic_DNA"/>
</dbReference>
<dbReference type="InterPro" id="IPR012893">
    <property type="entry name" value="HipA-like_C"/>
</dbReference>
<keyword evidence="2" id="KW-0808">Transferase</keyword>
<dbReference type="OrthoDB" id="9805913at2"/>
<evidence type="ECO:0000256" key="1">
    <source>
        <dbReference type="ARBA" id="ARBA00010164"/>
    </source>
</evidence>
<dbReference type="PANTHER" id="PTHR37419:SF1">
    <property type="entry name" value="SERINE_THREONINE-PROTEIN KINASE TOXIN HIPA"/>
    <property type="match status" value="1"/>
</dbReference>
<name>A0A2N3KYY8_9PROT</name>
<dbReference type="InterPro" id="IPR017508">
    <property type="entry name" value="HipA_N1"/>
</dbReference>
<dbReference type="AlphaFoldDB" id="A0A2N3KYY8"/>
<evidence type="ECO:0000313" key="6">
    <source>
        <dbReference type="EMBL" id="PKR55781.1"/>
    </source>
</evidence>
<dbReference type="CDD" id="cd17808">
    <property type="entry name" value="HipA_Ec_like"/>
    <property type="match status" value="1"/>
</dbReference>
<keyword evidence="3" id="KW-0418">Kinase</keyword>
<dbReference type="PANTHER" id="PTHR37419">
    <property type="entry name" value="SERINE/THREONINE-PROTEIN KINASE TOXIN HIPA"/>
    <property type="match status" value="1"/>
</dbReference>
<accession>A0A2N3KYY8</accession>
<dbReference type="InterPro" id="IPR052028">
    <property type="entry name" value="HipA_Ser/Thr_kinase"/>
</dbReference>
<comment type="similarity">
    <text evidence="1">Belongs to the HipA Ser/Thr kinase family.</text>
</comment>
<dbReference type="RefSeq" id="WP_101263774.1">
    <property type="nucleotide sequence ID" value="NZ_NWTK01000001.1"/>
</dbReference>
<evidence type="ECO:0000313" key="7">
    <source>
        <dbReference type="Proteomes" id="UP000233597"/>
    </source>
</evidence>
<dbReference type="GO" id="GO:0004674">
    <property type="term" value="F:protein serine/threonine kinase activity"/>
    <property type="evidence" value="ECO:0007669"/>
    <property type="project" value="TreeGrafter"/>
</dbReference>
<dbReference type="NCBIfam" id="TIGR03071">
    <property type="entry name" value="couple_hipA"/>
    <property type="match status" value="1"/>
</dbReference>
<reference evidence="6 7" key="1">
    <citation type="submission" date="2017-09" db="EMBL/GenBank/DDBJ databases">
        <title>Biodiversity and function of Thalassospira species in the particle-attached aromatic-hydrocarbon-degrading consortia from the surface seawater of the South China Sea.</title>
        <authorList>
            <person name="Dong C."/>
            <person name="Liu R."/>
            <person name="Shao Z."/>
        </authorList>
    </citation>
    <scope>NUCLEOTIDE SEQUENCE [LARGE SCALE GENOMIC DNA]</scope>
    <source>
        <strain evidence="6 7">CSC1P2</strain>
    </source>
</reference>
<feature type="domain" description="HipA N-terminal subdomain 1" evidence="5">
    <location>
        <begin position="10"/>
        <end position="109"/>
    </location>
</feature>
<evidence type="ECO:0000256" key="3">
    <source>
        <dbReference type="ARBA" id="ARBA00022777"/>
    </source>
</evidence>
<gene>
    <name evidence="6" type="ORF">COO20_00730</name>
</gene>
<dbReference type="Pfam" id="PF07804">
    <property type="entry name" value="HipA_C"/>
    <property type="match status" value="1"/>
</dbReference>